<comment type="caution">
    <text evidence="2">The sequence shown here is derived from an EMBL/GenBank/DDBJ whole genome shotgun (WGS) entry which is preliminary data.</text>
</comment>
<organism evidence="2 3">
    <name type="scientific">Wickerhamiella sorbophila</name>
    <dbReference type="NCBI Taxonomy" id="45607"/>
    <lineage>
        <taxon>Eukaryota</taxon>
        <taxon>Fungi</taxon>
        <taxon>Dikarya</taxon>
        <taxon>Ascomycota</taxon>
        <taxon>Saccharomycotina</taxon>
        <taxon>Dipodascomycetes</taxon>
        <taxon>Dipodascales</taxon>
        <taxon>Trichomonascaceae</taxon>
        <taxon>Wickerhamiella</taxon>
    </lineage>
</organism>
<proteinExistence type="predicted"/>
<dbReference type="AlphaFoldDB" id="A0A2T0FKS0"/>
<dbReference type="EMBL" id="NDIQ01000021">
    <property type="protein sequence ID" value="PRT55594.1"/>
    <property type="molecule type" value="Genomic_DNA"/>
</dbReference>
<evidence type="ECO:0000313" key="3">
    <source>
        <dbReference type="Proteomes" id="UP000238350"/>
    </source>
</evidence>
<dbReference type="Proteomes" id="UP000238350">
    <property type="component" value="Unassembled WGS sequence"/>
</dbReference>
<protein>
    <recommendedName>
        <fullName evidence="4">Myb-like domain-containing protein</fullName>
    </recommendedName>
</protein>
<dbReference type="RefSeq" id="XP_024665539.1">
    <property type="nucleotide sequence ID" value="XM_024809771.1"/>
</dbReference>
<keyword evidence="3" id="KW-1185">Reference proteome</keyword>
<evidence type="ECO:0000313" key="2">
    <source>
        <dbReference type="EMBL" id="PRT55594.1"/>
    </source>
</evidence>
<gene>
    <name evidence="2" type="ORF">B9G98_03214</name>
</gene>
<sequence length="252" mass="28034">MARRVGRATQTPRNPSGKTRKRLNWTEEAEDKVILMRHQGRTWREIASALDIPRWQSVQMHYLRNLKEPDAKNNETPLTEKAIQAIEEDWGTRWERVSEKTGISVQELKRLLRASSSNFQSTYFGVPCECGGVPINDPQYPALPAASSTVNDTMPCIDHRLENIPTVSNASSPFYSYVILPPQDYAPRASQNSPTSWGMIPEPFDDSTGSAAAAAAAAASWGDSVGAQTPTSAQARRKSMMQDIDCYLRGNY</sequence>
<accession>A0A2T0FKS0</accession>
<feature type="compositionally biased region" description="Polar residues" evidence="1">
    <location>
        <begin position="8"/>
        <end position="17"/>
    </location>
</feature>
<name>A0A2T0FKS0_9ASCO</name>
<evidence type="ECO:0000256" key="1">
    <source>
        <dbReference type="SAM" id="MobiDB-lite"/>
    </source>
</evidence>
<evidence type="ECO:0008006" key="4">
    <source>
        <dbReference type="Google" id="ProtNLM"/>
    </source>
</evidence>
<dbReference type="GeneID" id="36516962"/>
<reference evidence="2 3" key="1">
    <citation type="submission" date="2017-04" db="EMBL/GenBank/DDBJ databases">
        <title>Genome sequencing of [Candida] sorbophila.</title>
        <authorList>
            <person name="Ahn J.O."/>
        </authorList>
    </citation>
    <scope>NUCLEOTIDE SEQUENCE [LARGE SCALE GENOMIC DNA]</scope>
    <source>
        <strain evidence="2 3">DS02</strain>
    </source>
</reference>
<feature type="region of interest" description="Disordered" evidence="1">
    <location>
        <begin position="1"/>
        <end position="22"/>
    </location>
</feature>